<keyword evidence="4" id="KW-0238">DNA-binding</keyword>
<dbReference type="InterPro" id="IPR012416">
    <property type="entry name" value="CBP60"/>
</dbReference>
<keyword evidence="12" id="KW-1185">Reference proteome</keyword>
<evidence type="ECO:0000313" key="11">
    <source>
        <dbReference type="EMBL" id="KAK7846680.1"/>
    </source>
</evidence>
<organism evidence="11 12">
    <name type="scientific">Quercus suber</name>
    <name type="common">Cork oak</name>
    <dbReference type="NCBI Taxonomy" id="58331"/>
    <lineage>
        <taxon>Eukaryota</taxon>
        <taxon>Viridiplantae</taxon>
        <taxon>Streptophyta</taxon>
        <taxon>Embryophyta</taxon>
        <taxon>Tracheophyta</taxon>
        <taxon>Spermatophyta</taxon>
        <taxon>Magnoliopsida</taxon>
        <taxon>eudicotyledons</taxon>
        <taxon>Gunneridae</taxon>
        <taxon>Pentapetalae</taxon>
        <taxon>rosids</taxon>
        <taxon>fabids</taxon>
        <taxon>Fagales</taxon>
        <taxon>Fagaceae</taxon>
        <taxon>Quercus</taxon>
    </lineage>
</organism>
<dbReference type="GO" id="GO:0005634">
    <property type="term" value="C:nucleus"/>
    <property type="evidence" value="ECO:0007669"/>
    <property type="project" value="UniProtKB-SubCell"/>
</dbReference>
<evidence type="ECO:0000256" key="2">
    <source>
        <dbReference type="ARBA" id="ARBA00007214"/>
    </source>
</evidence>
<protein>
    <submittedName>
        <fullName evidence="11">Calmodulin-binding protein 60 c</fullName>
    </submittedName>
</protein>
<feature type="domain" description="Calmodulin binding protein central" evidence="9">
    <location>
        <begin position="240"/>
        <end position="304"/>
    </location>
</feature>
<keyword evidence="3" id="KW-0805">Transcription regulation</keyword>
<dbReference type="Pfam" id="PF20452">
    <property type="entry name" value="Calmod_bind_C"/>
    <property type="match status" value="2"/>
</dbReference>
<evidence type="ECO:0000256" key="1">
    <source>
        <dbReference type="ARBA" id="ARBA00004123"/>
    </source>
</evidence>
<gene>
    <name evidence="11" type="primary">CBP60C</name>
    <name evidence="11" type="ORF">CFP56_007573</name>
</gene>
<dbReference type="GO" id="GO:0005516">
    <property type="term" value="F:calmodulin binding"/>
    <property type="evidence" value="ECO:0007669"/>
    <property type="project" value="InterPro"/>
</dbReference>
<dbReference type="GO" id="GO:0043565">
    <property type="term" value="F:sequence-specific DNA binding"/>
    <property type="evidence" value="ECO:0007669"/>
    <property type="project" value="TreeGrafter"/>
</dbReference>
<feature type="domain" description="Calmodulin binding protein C-terminal" evidence="10">
    <location>
        <begin position="673"/>
        <end position="732"/>
    </location>
</feature>
<dbReference type="PANTHER" id="PTHR31713">
    <property type="entry name" value="OS02G0177800 PROTEIN"/>
    <property type="match status" value="1"/>
</dbReference>
<keyword evidence="6" id="KW-0804">Transcription</keyword>
<feature type="domain" description="Calmodulin binding protein central" evidence="9">
    <location>
        <begin position="601"/>
        <end position="665"/>
    </location>
</feature>
<sequence length="923" mass="104179">MVEKRRLNGKGDDDSERSKRRQALQACAFKNIITELLNGNFLEPFLRNLVREEVQQAFLPVLQPSLRPSFHQAGTSGVRSLQLRFVNKLSSKIFTNNTVRAEDGTPIEIELFDTSSRTTVKSGHLSSIKIRIVVLNGDFPFDEEEDWSEQEFNAKVLQEREGKRPLLCGDATVTLKDGVGSIGDIYFTDNSSWMRSRKFRLGAIVQKPHTEVGIREGRSEPFMVKDHRGETNQKHFPPSLSDEIWRLRTIGKDGAFHQRLASHKITTVEDLLRKYVINPTELRKIFGRISDGTWEAIIRHALTCNKDDGMKYIYHIAGESVVLLFNSIYQVVAATFDGQEYYPLDSLNCYQKKLSLDCLSLMVEKRRLNGKDGDDFERSKRRQALQACAFKNIITELLNGNFLEPFLRNLVREEVQQAFLPVLQPSLRPSFHQAGTSGVRSLQLRFVNKLSSKIFTNNTVRAEDGTPIQIKLFDTSSRTPVKSGQLSSIKIRIVVLNGDFPFDEEEDWSEQEFNAKVLQEREGKRPLLCGDVTVALKEGVGSIGDINFTDNSSWMRSRKFRLGAIVQKPHTEVGIREGRSEPFMVKDHRGETNQKHFPPSLSDEIWRLRTIGKDGAFHQRLASHKITTVEDLLRKYVINPTELRKIFGRISDGTWEAIIGHALTCNKDDGMKYIYHIAGESVVLLFNSIYQVVAATFDGQEYYPLDSLNCYQKQLVETLKQHAYENENDIIPFNVAPIARFPMLSAGLQAGEPFSVPEQGSQQFGFPVTHQDQPETLLGFNHSENHAAECSYQLEDSLVQNSHAMPRNNSVMEEYLPGLSNAGYGWSTSVSEVQDFPNGLLAGNGIAPIITWGPQNTFFLAPGNEADVGNSLFPNSGVRILSTRKPKASWCKIRAAVKWVSVRRGVAARRMQGYCISTSLGGY</sequence>
<keyword evidence="7" id="KW-0539">Nucleus</keyword>
<dbReference type="EMBL" id="PKMF04000151">
    <property type="protein sequence ID" value="KAK7846680.1"/>
    <property type="molecule type" value="Genomic_DNA"/>
</dbReference>
<evidence type="ECO:0000256" key="7">
    <source>
        <dbReference type="ARBA" id="ARBA00023242"/>
    </source>
</evidence>
<evidence type="ECO:0000256" key="4">
    <source>
        <dbReference type="ARBA" id="ARBA00023125"/>
    </source>
</evidence>
<feature type="domain" description="Calmodulin binding protein-like N-terminal" evidence="8">
    <location>
        <begin position="442"/>
        <end position="588"/>
    </location>
</feature>
<evidence type="ECO:0000259" key="9">
    <source>
        <dbReference type="Pfam" id="PF20451"/>
    </source>
</evidence>
<feature type="domain" description="Calmodulin binding protein-like N-terminal" evidence="8">
    <location>
        <begin position="81"/>
        <end position="227"/>
    </location>
</feature>
<dbReference type="GO" id="GO:0080142">
    <property type="term" value="P:regulation of salicylic acid biosynthetic process"/>
    <property type="evidence" value="ECO:0007669"/>
    <property type="project" value="TreeGrafter"/>
</dbReference>
<feature type="domain" description="Calmodulin binding protein C-terminal" evidence="10">
    <location>
        <begin position="312"/>
        <end position="353"/>
    </location>
</feature>
<dbReference type="Pfam" id="PF20451">
    <property type="entry name" value="Calmod_bind_M"/>
    <property type="match status" value="2"/>
</dbReference>
<keyword evidence="5" id="KW-0010">Activator</keyword>
<evidence type="ECO:0000313" key="12">
    <source>
        <dbReference type="Proteomes" id="UP000237347"/>
    </source>
</evidence>
<name>A0AAW0L4Q4_QUESU</name>
<comment type="caution">
    <text evidence="11">The sequence shown here is derived from an EMBL/GenBank/DDBJ whole genome shotgun (WGS) entry which is preliminary data.</text>
</comment>
<evidence type="ECO:0000259" key="8">
    <source>
        <dbReference type="Pfam" id="PF07887"/>
    </source>
</evidence>
<dbReference type="AlphaFoldDB" id="A0AAW0L4Q4"/>
<dbReference type="Proteomes" id="UP000237347">
    <property type="component" value="Unassembled WGS sequence"/>
</dbReference>
<dbReference type="PANTHER" id="PTHR31713:SF43">
    <property type="entry name" value="CALMODULIN-BINDING PROTEIN 60 G"/>
    <property type="match status" value="1"/>
</dbReference>
<evidence type="ECO:0000256" key="6">
    <source>
        <dbReference type="ARBA" id="ARBA00023163"/>
    </source>
</evidence>
<dbReference type="InterPro" id="IPR046830">
    <property type="entry name" value="Calmod_bind_M"/>
</dbReference>
<comment type="subcellular location">
    <subcellularLocation>
        <location evidence="1">Nucleus</location>
    </subcellularLocation>
</comment>
<dbReference type="InterPro" id="IPR046829">
    <property type="entry name" value="Calmod_bind_C"/>
</dbReference>
<evidence type="ECO:0000259" key="10">
    <source>
        <dbReference type="Pfam" id="PF20452"/>
    </source>
</evidence>
<evidence type="ECO:0000256" key="3">
    <source>
        <dbReference type="ARBA" id="ARBA00023015"/>
    </source>
</evidence>
<dbReference type="InterPro" id="IPR046831">
    <property type="entry name" value="Calmodulin_bind_N"/>
</dbReference>
<proteinExistence type="inferred from homology"/>
<reference evidence="11 12" key="1">
    <citation type="journal article" date="2018" name="Sci. Data">
        <title>The draft genome sequence of cork oak.</title>
        <authorList>
            <person name="Ramos A.M."/>
            <person name="Usie A."/>
            <person name="Barbosa P."/>
            <person name="Barros P.M."/>
            <person name="Capote T."/>
            <person name="Chaves I."/>
            <person name="Simoes F."/>
            <person name="Abreu I."/>
            <person name="Carrasquinho I."/>
            <person name="Faro C."/>
            <person name="Guimaraes J.B."/>
            <person name="Mendonca D."/>
            <person name="Nobrega F."/>
            <person name="Rodrigues L."/>
            <person name="Saibo N.J.M."/>
            <person name="Varela M.C."/>
            <person name="Egas C."/>
            <person name="Matos J."/>
            <person name="Miguel C.M."/>
            <person name="Oliveira M.M."/>
            <person name="Ricardo C.P."/>
            <person name="Goncalves S."/>
        </authorList>
    </citation>
    <scope>NUCLEOTIDE SEQUENCE [LARGE SCALE GENOMIC DNA]</scope>
    <source>
        <strain evidence="12">cv. HL8</strain>
    </source>
</reference>
<evidence type="ECO:0000256" key="5">
    <source>
        <dbReference type="ARBA" id="ARBA00023159"/>
    </source>
</evidence>
<accession>A0AAW0L4Q4</accession>
<comment type="similarity">
    <text evidence="2">Belongs to the plant ACBP60 protein family.</text>
</comment>
<dbReference type="GO" id="GO:0003700">
    <property type="term" value="F:DNA-binding transcription factor activity"/>
    <property type="evidence" value="ECO:0007669"/>
    <property type="project" value="TreeGrafter"/>
</dbReference>
<dbReference type="Pfam" id="PF07887">
    <property type="entry name" value="Calmodulin_bind"/>
    <property type="match status" value="2"/>
</dbReference>